<protein>
    <submittedName>
        <fullName evidence="1">Uncharacterized protein</fullName>
    </submittedName>
</protein>
<dbReference type="AlphaFoldDB" id="A0A9X0QCN6"/>
<proteinExistence type="predicted"/>
<evidence type="ECO:0000313" key="1">
    <source>
        <dbReference type="EMBL" id="MBB5327897.1"/>
    </source>
</evidence>
<reference evidence="1 2" key="1">
    <citation type="submission" date="2020-08" db="EMBL/GenBank/DDBJ databases">
        <title>Genomic Encyclopedia of Type Strains, Phase IV (KMG-V): Genome sequencing to study the core and pangenomes of soil and plant-associated prokaryotes.</title>
        <authorList>
            <person name="Whitman W."/>
        </authorList>
    </citation>
    <scope>NUCLEOTIDE SEQUENCE [LARGE SCALE GENOMIC DNA]</scope>
    <source>
        <strain evidence="1 2">X5P2</strain>
    </source>
</reference>
<keyword evidence="2" id="KW-1185">Reference proteome</keyword>
<name>A0A9X0QCN6_9BACT</name>
<dbReference type="Proteomes" id="UP000535182">
    <property type="component" value="Unassembled WGS sequence"/>
</dbReference>
<evidence type="ECO:0000313" key="2">
    <source>
        <dbReference type="Proteomes" id="UP000535182"/>
    </source>
</evidence>
<gene>
    <name evidence="1" type="ORF">HDF14_001503</name>
</gene>
<accession>A0A9X0QCN6</accession>
<sequence length="35" mass="4078">MKYIQIPHQIQAKIADERVLAGFTLKPEMEEHLAK</sequence>
<dbReference type="EMBL" id="JACHEB010000003">
    <property type="protein sequence ID" value="MBB5327897.1"/>
    <property type="molecule type" value="Genomic_DNA"/>
</dbReference>
<comment type="caution">
    <text evidence="1">The sequence shown here is derived from an EMBL/GenBank/DDBJ whole genome shotgun (WGS) entry which is preliminary data.</text>
</comment>
<organism evidence="1 2">
    <name type="scientific">Tunturiibacter gelidiferens</name>
    <dbReference type="NCBI Taxonomy" id="3069689"/>
    <lineage>
        <taxon>Bacteria</taxon>
        <taxon>Pseudomonadati</taxon>
        <taxon>Acidobacteriota</taxon>
        <taxon>Terriglobia</taxon>
        <taxon>Terriglobales</taxon>
        <taxon>Acidobacteriaceae</taxon>
        <taxon>Tunturiibacter</taxon>
    </lineage>
</organism>